<comment type="similarity">
    <text evidence="4">Belongs to the TRAFAC class TrmE-Era-EngA-EngB-Septin-like GTPase superfamily. Septin GTPase family.</text>
</comment>
<dbReference type="FunFam" id="3.40.50.300:FF:000196">
    <property type="entry name" value="Cell division control 3"/>
    <property type="match status" value="1"/>
</dbReference>
<keyword evidence="2 4" id="KW-0547">Nucleotide-binding</keyword>
<accession>A0A9P8TJY7</accession>
<dbReference type="Gene3D" id="3.40.50.300">
    <property type="entry name" value="P-loop containing nucleotide triphosphate hydrolases"/>
    <property type="match status" value="1"/>
</dbReference>
<dbReference type="Pfam" id="PF00735">
    <property type="entry name" value="Septin"/>
    <property type="match status" value="1"/>
</dbReference>
<dbReference type="InterPro" id="IPR030379">
    <property type="entry name" value="G_SEPTIN_dom"/>
</dbReference>
<feature type="compositionally biased region" description="Low complexity" evidence="5">
    <location>
        <begin position="21"/>
        <end position="33"/>
    </location>
</feature>
<feature type="compositionally biased region" description="Basic and acidic residues" evidence="5">
    <location>
        <begin position="48"/>
        <end position="61"/>
    </location>
</feature>
<evidence type="ECO:0000256" key="5">
    <source>
        <dbReference type="SAM" id="MobiDB-lite"/>
    </source>
</evidence>
<feature type="compositionally biased region" description="Polar residues" evidence="5">
    <location>
        <begin position="510"/>
        <end position="526"/>
    </location>
</feature>
<dbReference type="GO" id="GO:0005935">
    <property type="term" value="C:cellular bud neck"/>
    <property type="evidence" value="ECO:0007669"/>
    <property type="project" value="UniProtKB-SubCell"/>
</dbReference>
<reference evidence="7" key="2">
    <citation type="submission" date="2021-01" db="EMBL/GenBank/DDBJ databases">
        <authorList>
            <person name="Schikora-Tamarit M.A."/>
        </authorList>
    </citation>
    <scope>NUCLEOTIDE SEQUENCE</scope>
    <source>
        <strain evidence="7">CBS2887</strain>
    </source>
</reference>
<evidence type="ECO:0000256" key="1">
    <source>
        <dbReference type="ARBA" id="ARBA00004266"/>
    </source>
</evidence>
<evidence type="ECO:0000313" key="8">
    <source>
        <dbReference type="Proteomes" id="UP000774326"/>
    </source>
</evidence>
<feature type="region of interest" description="Disordered" evidence="5">
    <location>
        <begin position="505"/>
        <end position="534"/>
    </location>
</feature>
<name>A0A9P8TJY7_WICPI</name>
<dbReference type="OrthoDB" id="416553at2759"/>
<feature type="compositionally biased region" description="Acidic residues" evidence="5">
    <location>
        <begin position="62"/>
        <end position="73"/>
    </location>
</feature>
<evidence type="ECO:0000256" key="3">
    <source>
        <dbReference type="ARBA" id="ARBA00023134"/>
    </source>
</evidence>
<organism evidence="7 8">
    <name type="scientific">Wickerhamomyces pijperi</name>
    <name type="common">Yeast</name>
    <name type="synonym">Pichia pijperi</name>
    <dbReference type="NCBI Taxonomy" id="599730"/>
    <lineage>
        <taxon>Eukaryota</taxon>
        <taxon>Fungi</taxon>
        <taxon>Dikarya</taxon>
        <taxon>Ascomycota</taxon>
        <taxon>Saccharomycotina</taxon>
        <taxon>Saccharomycetes</taxon>
        <taxon>Phaffomycetales</taxon>
        <taxon>Wickerhamomycetaceae</taxon>
        <taxon>Wickerhamomyces</taxon>
    </lineage>
</organism>
<dbReference type="Proteomes" id="UP000774326">
    <property type="component" value="Unassembled WGS sequence"/>
</dbReference>
<proteinExistence type="inferred from homology"/>
<dbReference type="CDD" id="cd01850">
    <property type="entry name" value="CDC_Septin"/>
    <property type="match status" value="1"/>
</dbReference>
<comment type="subcellular location">
    <subcellularLocation>
        <location evidence="1">Bud neck</location>
    </subcellularLocation>
</comment>
<dbReference type="PANTHER" id="PTHR18884">
    <property type="entry name" value="SEPTIN"/>
    <property type="match status" value="1"/>
</dbReference>
<dbReference type="InterPro" id="IPR027417">
    <property type="entry name" value="P-loop_NTPase"/>
</dbReference>
<feature type="domain" description="Septin-type G" evidence="6">
    <location>
        <begin position="151"/>
        <end position="424"/>
    </location>
</feature>
<sequence length="534" mass="60919">MSINKPSSMLDPEPVVSANGSSAQDSTATSSAANDESVAESPALLESADIKRSDEINKISAEDSDEQILDEETSSYAPKIKREQENEIPKRHPTNTTTTSSTNANSNTSSANVIKSLNLPTPEIKVIRRKLNGYVGFANLPKQWHRRSFKQGFNLNLLVVGESGLGKSTLINTLFNKELYKPKEAKAAAEEKTESVTIKTTEADIEENGVKLHLTIVDTPGFADQVNNENAWKPIVEEVNSRFDQYLEFENRINRTDYQDGKLHACLYFIEPTGHSLKPLDIEFFLQVHKKVNIIPVIAKSDTLTESEILEFKQRILADLKLNNIEIFQPTVYDNDDEETVNNTKDLINTFPFAIVGSTKEIQTKDGRLVRGRQYPWGVIEVDNAEHNDFVKLRDLLIRNFLEELREKTSKKLYEEYRTGKLDKLGIQQDDTVFREFDPTLKQQEEKALHEAKLSKLEADMKQIFQQKVAEKEKKLQKSEAELFSRHKEVKEKLLKQVRQLEDKKRQLENQRLNAQAVDSTPQPTQKTRKGFLR</sequence>
<dbReference type="GO" id="GO:0031105">
    <property type="term" value="C:septin complex"/>
    <property type="evidence" value="ECO:0007669"/>
    <property type="project" value="UniProtKB-ARBA"/>
</dbReference>
<comment type="caution">
    <text evidence="7">The sequence shown here is derived from an EMBL/GenBank/DDBJ whole genome shotgun (WGS) entry which is preliminary data.</text>
</comment>
<feature type="compositionally biased region" description="Basic and acidic residues" evidence="5">
    <location>
        <begin position="80"/>
        <end position="90"/>
    </location>
</feature>
<dbReference type="SUPFAM" id="SSF52540">
    <property type="entry name" value="P-loop containing nucleoside triphosphate hydrolases"/>
    <property type="match status" value="1"/>
</dbReference>
<dbReference type="GO" id="GO:0005525">
    <property type="term" value="F:GTP binding"/>
    <property type="evidence" value="ECO:0007669"/>
    <property type="project" value="UniProtKB-KW"/>
</dbReference>
<dbReference type="InterPro" id="IPR016491">
    <property type="entry name" value="Septin"/>
</dbReference>
<dbReference type="AlphaFoldDB" id="A0A9P8TJY7"/>
<keyword evidence="3 4" id="KW-0342">GTP-binding</keyword>
<feature type="compositionally biased region" description="Low complexity" evidence="5">
    <location>
        <begin position="94"/>
        <end position="109"/>
    </location>
</feature>
<evidence type="ECO:0000256" key="4">
    <source>
        <dbReference type="RuleBase" id="RU004560"/>
    </source>
</evidence>
<dbReference type="PROSITE" id="PS51719">
    <property type="entry name" value="G_SEPTIN"/>
    <property type="match status" value="1"/>
</dbReference>
<feature type="region of interest" description="Disordered" evidence="5">
    <location>
        <begin position="1"/>
        <end position="109"/>
    </location>
</feature>
<evidence type="ECO:0000259" key="6">
    <source>
        <dbReference type="PROSITE" id="PS51719"/>
    </source>
</evidence>
<evidence type="ECO:0000256" key="2">
    <source>
        <dbReference type="ARBA" id="ARBA00022741"/>
    </source>
</evidence>
<reference evidence="7" key="1">
    <citation type="journal article" date="2021" name="Open Biol.">
        <title>Shared evolutionary footprints suggest mitochondrial oxidative damage underlies multiple complex I losses in fungi.</title>
        <authorList>
            <person name="Schikora-Tamarit M.A."/>
            <person name="Marcet-Houben M."/>
            <person name="Nosek J."/>
            <person name="Gabaldon T."/>
        </authorList>
    </citation>
    <scope>NUCLEOTIDE SEQUENCE</scope>
    <source>
        <strain evidence="7">CBS2887</strain>
    </source>
</reference>
<evidence type="ECO:0000313" key="7">
    <source>
        <dbReference type="EMBL" id="KAH3681455.1"/>
    </source>
</evidence>
<protein>
    <recommendedName>
        <fullName evidence="6">Septin-type G domain-containing protein</fullName>
    </recommendedName>
</protein>
<keyword evidence="8" id="KW-1185">Reference proteome</keyword>
<gene>
    <name evidence="7" type="ORF">WICPIJ_007612</name>
</gene>
<dbReference type="EMBL" id="JAEUBG010004417">
    <property type="protein sequence ID" value="KAH3681455.1"/>
    <property type="molecule type" value="Genomic_DNA"/>
</dbReference>